<protein>
    <recommendedName>
        <fullName evidence="1">DUF6538 domain-containing protein</fullName>
    </recommendedName>
</protein>
<reference evidence="2" key="1">
    <citation type="submission" date="2021-03" db="EMBL/GenBank/DDBJ databases">
        <title>The complete genome sequence of Acetobacter sp. TBRC 12339.</title>
        <authorList>
            <person name="Charoenyingcharoen P."/>
            <person name="Yukphan P."/>
        </authorList>
    </citation>
    <scope>NUCLEOTIDE SEQUENCE</scope>
    <source>
        <strain evidence="2">TBRC 12339</strain>
    </source>
</reference>
<gene>
    <name evidence="2" type="ORF">J2D77_06715</name>
</gene>
<evidence type="ECO:0000259" key="1">
    <source>
        <dbReference type="Pfam" id="PF20172"/>
    </source>
</evidence>
<feature type="domain" description="DUF6538" evidence="1">
    <location>
        <begin position="5"/>
        <end position="58"/>
    </location>
</feature>
<evidence type="ECO:0000313" key="3">
    <source>
        <dbReference type="Proteomes" id="UP000664073"/>
    </source>
</evidence>
<dbReference type="AlphaFoldDB" id="A0A939HPF4"/>
<proteinExistence type="predicted"/>
<sequence>MLRLLGSHYHFRRTIPHALRPLFGRTEISLSLQTDSKRVARERAAALYARTGQFFSKASAMYDDASPDDLKKLITVYEDIIKGTDRVMELDTEREKAEHASERASERAEFLFDKYEQAKRLTDFLATINAGMARLMNGIDKLPVTLEENCIDQPTTRRELRSSTTAR</sequence>
<dbReference type="Proteomes" id="UP000664073">
    <property type="component" value="Unassembled WGS sequence"/>
</dbReference>
<accession>A0A939HPF4</accession>
<dbReference type="Pfam" id="PF20172">
    <property type="entry name" value="DUF6538"/>
    <property type="match status" value="1"/>
</dbReference>
<organism evidence="2 3">
    <name type="scientific">Acetobacter garciniae</name>
    <dbReference type="NCBI Taxonomy" id="2817435"/>
    <lineage>
        <taxon>Bacteria</taxon>
        <taxon>Pseudomonadati</taxon>
        <taxon>Pseudomonadota</taxon>
        <taxon>Alphaproteobacteria</taxon>
        <taxon>Acetobacterales</taxon>
        <taxon>Acetobacteraceae</taxon>
        <taxon>Acetobacter</taxon>
    </lineage>
</organism>
<keyword evidence="3" id="KW-1185">Reference proteome</keyword>
<comment type="caution">
    <text evidence="2">The sequence shown here is derived from an EMBL/GenBank/DDBJ whole genome shotgun (WGS) entry which is preliminary data.</text>
</comment>
<dbReference type="InterPro" id="IPR046668">
    <property type="entry name" value="DUF6538"/>
</dbReference>
<name>A0A939HPF4_9PROT</name>
<dbReference type="EMBL" id="JAFVMH010000002">
    <property type="protein sequence ID" value="MBO1324841.1"/>
    <property type="molecule type" value="Genomic_DNA"/>
</dbReference>
<evidence type="ECO:0000313" key="2">
    <source>
        <dbReference type="EMBL" id="MBO1324841.1"/>
    </source>
</evidence>